<protein>
    <submittedName>
        <fullName evidence="2">Uncharacterized protein</fullName>
    </submittedName>
</protein>
<accession>A0A9N9PGV1</accession>
<dbReference type="AlphaFoldDB" id="A0A9N9PGV1"/>
<sequence length="76" mass="8000">MMIIAAENFVQQAAGPLVLAEYHRWTSRKSSTAPFNCSLSGAGPAESMSVMRKLGWSMPPSGNGNGNGNGNGTRDE</sequence>
<evidence type="ECO:0000313" key="2">
    <source>
        <dbReference type="EMBL" id="CAG8952249.1"/>
    </source>
</evidence>
<name>A0A9N9PGV1_9HELO</name>
<feature type="region of interest" description="Disordered" evidence="1">
    <location>
        <begin position="54"/>
        <end position="76"/>
    </location>
</feature>
<evidence type="ECO:0000313" key="3">
    <source>
        <dbReference type="Proteomes" id="UP000696280"/>
    </source>
</evidence>
<gene>
    <name evidence="2" type="ORF">HYFRA_00000989</name>
</gene>
<organism evidence="2 3">
    <name type="scientific">Hymenoscyphus fraxineus</name>
    <dbReference type="NCBI Taxonomy" id="746836"/>
    <lineage>
        <taxon>Eukaryota</taxon>
        <taxon>Fungi</taxon>
        <taxon>Dikarya</taxon>
        <taxon>Ascomycota</taxon>
        <taxon>Pezizomycotina</taxon>
        <taxon>Leotiomycetes</taxon>
        <taxon>Helotiales</taxon>
        <taxon>Helotiaceae</taxon>
        <taxon>Hymenoscyphus</taxon>
    </lineage>
</organism>
<reference evidence="2" key="1">
    <citation type="submission" date="2021-07" db="EMBL/GenBank/DDBJ databases">
        <authorList>
            <person name="Durling M."/>
        </authorList>
    </citation>
    <scope>NUCLEOTIDE SEQUENCE</scope>
</reference>
<feature type="compositionally biased region" description="Gly residues" evidence="1">
    <location>
        <begin position="63"/>
        <end position="76"/>
    </location>
</feature>
<dbReference type="Proteomes" id="UP000696280">
    <property type="component" value="Unassembled WGS sequence"/>
</dbReference>
<evidence type="ECO:0000256" key="1">
    <source>
        <dbReference type="SAM" id="MobiDB-lite"/>
    </source>
</evidence>
<keyword evidence="3" id="KW-1185">Reference proteome</keyword>
<dbReference type="EMBL" id="CAJVRL010000045">
    <property type="protein sequence ID" value="CAG8952249.1"/>
    <property type="molecule type" value="Genomic_DNA"/>
</dbReference>
<dbReference type="OrthoDB" id="10390562at2759"/>
<comment type="caution">
    <text evidence="2">The sequence shown here is derived from an EMBL/GenBank/DDBJ whole genome shotgun (WGS) entry which is preliminary data.</text>
</comment>
<proteinExistence type="predicted"/>